<evidence type="ECO:0000256" key="8">
    <source>
        <dbReference type="RuleBase" id="RU364100"/>
    </source>
</evidence>
<dbReference type="GO" id="GO:0006508">
    <property type="term" value="P:proteolysis"/>
    <property type="evidence" value="ECO:0007669"/>
    <property type="project" value="UniProtKB-KW"/>
</dbReference>
<dbReference type="SUPFAM" id="SSF143081">
    <property type="entry name" value="BB1717-like"/>
    <property type="match status" value="1"/>
</dbReference>
<proteinExistence type="inferred from homology"/>
<keyword evidence="4 8" id="KW-0378">Hydrolase</keyword>
<evidence type="ECO:0000313" key="9">
    <source>
        <dbReference type="EMBL" id="TQV82873.1"/>
    </source>
</evidence>
<dbReference type="InterPro" id="IPR036590">
    <property type="entry name" value="SRAP-like"/>
</dbReference>
<reference evidence="9 10" key="1">
    <citation type="submission" date="2019-07" db="EMBL/GenBank/DDBJ databases">
        <title>Draft genome for Aliikangiella sp. M105.</title>
        <authorList>
            <person name="Wang G."/>
        </authorList>
    </citation>
    <scope>NUCLEOTIDE SEQUENCE [LARGE SCALE GENOMIC DNA]</scope>
    <source>
        <strain evidence="9 10">M105</strain>
    </source>
</reference>
<dbReference type="GO" id="GO:0003697">
    <property type="term" value="F:single-stranded DNA binding"/>
    <property type="evidence" value="ECO:0007669"/>
    <property type="project" value="InterPro"/>
</dbReference>
<dbReference type="PANTHER" id="PTHR13604:SF0">
    <property type="entry name" value="ABASIC SITE PROCESSING PROTEIN HMCES"/>
    <property type="match status" value="1"/>
</dbReference>
<protein>
    <recommendedName>
        <fullName evidence="8">Abasic site processing protein</fullName>
        <ecNumber evidence="8">3.4.-.-</ecNumber>
    </recommendedName>
</protein>
<evidence type="ECO:0000256" key="6">
    <source>
        <dbReference type="ARBA" id="ARBA00023125"/>
    </source>
</evidence>
<keyword evidence="6" id="KW-0238">DNA-binding</keyword>
<accession>A0A545U0B3</accession>
<organism evidence="9 10">
    <name type="scientific">Aliikangiella coralliicola</name>
    <dbReference type="NCBI Taxonomy" id="2592383"/>
    <lineage>
        <taxon>Bacteria</taxon>
        <taxon>Pseudomonadati</taxon>
        <taxon>Pseudomonadota</taxon>
        <taxon>Gammaproteobacteria</taxon>
        <taxon>Oceanospirillales</taxon>
        <taxon>Pleioneaceae</taxon>
        <taxon>Aliikangiella</taxon>
    </lineage>
</organism>
<dbReference type="AlphaFoldDB" id="A0A545U0B3"/>
<evidence type="ECO:0000256" key="5">
    <source>
        <dbReference type="ARBA" id="ARBA00023124"/>
    </source>
</evidence>
<evidence type="ECO:0000256" key="2">
    <source>
        <dbReference type="ARBA" id="ARBA00022670"/>
    </source>
</evidence>
<dbReference type="EC" id="3.4.-.-" evidence="8"/>
<gene>
    <name evidence="9" type="ORF">FLL46_24190</name>
</gene>
<dbReference type="GO" id="GO:0106300">
    <property type="term" value="P:protein-DNA covalent cross-linking repair"/>
    <property type="evidence" value="ECO:0007669"/>
    <property type="project" value="InterPro"/>
</dbReference>
<comment type="caution">
    <text evidence="9">The sequence shown here is derived from an EMBL/GenBank/DDBJ whole genome shotgun (WGS) entry which is preliminary data.</text>
</comment>
<name>A0A545U0B3_9GAMM</name>
<dbReference type="PANTHER" id="PTHR13604">
    <property type="entry name" value="DC12-RELATED"/>
    <property type="match status" value="1"/>
</dbReference>
<keyword evidence="7" id="KW-0456">Lyase</keyword>
<evidence type="ECO:0000256" key="4">
    <source>
        <dbReference type="ARBA" id="ARBA00022801"/>
    </source>
</evidence>
<keyword evidence="2 8" id="KW-0645">Protease</keyword>
<keyword evidence="10" id="KW-1185">Reference proteome</keyword>
<dbReference type="RefSeq" id="WP_142934569.1">
    <property type="nucleotide sequence ID" value="NZ_ML660171.1"/>
</dbReference>
<evidence type="ECO:0000256" key="1">
    <source>
        <dbReference type="ARBA" id="ARBA00008136"/>
    </source>
</evidence>
<sequence>MCGRYTLTQRYPDLKLSEIDDLIIENDYSLYNIAPSDSGLVIIEQDGEIVTTQMRWGFRPYWAKPSFAKINAKSETMFEGKMFKHSAFNRRCLVVADGFFEPKGPSGGYRPWYYFSYEDKRPFVFAGIWTAFETPEESYNNFAILTTSPNSQMEAFHHRAPVILNDHHAAWLDTSNKNVDDLKAIVAPTEYPGLVAYRVPEYAKKPGDKDEHCIEYVEDEFNTIDSFH</sequence>
<dbReference type="Proteomes" id="UP000315439">
    <property type="component" value="Unassembled WGS sequence"/>
</dbReference>
<evidence type="ECO:0000313" key="10">
    <source>
        <dbReference type="Proteomes" id="UP000315439"/>
    </source>
</evidence>
<dbReference type="Pfam" id="PF02586">
    <property type="entry name" value="SRAP"/>
    <property type="match status" value="1"/>
</dbReference>
<dbReference type="GO" id="GO:0008233">
    <property type="term" value="F:peptidase activity"/>
    <property type="evidence" value="ECO:0007669"/>
    <property type="project" value="UniProtKB-KW"/>
</dbReference>
<dbReference type="InterPro" id="IPR003738">
    <property type="entry name" value="SRAP"/>
</dbReference>
<keyword evidence="3" id="KW-0227">DNA damage</keyword>
<dbReference type="Gene3D" id="3.90.1680.10">
    <property type="entry name" value="SOS response associated peptidase-like"/>
    <property type="match status" value="1"/>
</dbReference>
<dbReference type="OrthoDB" id="6192129at2"/>
<dbReference type="EMBL" id="VIKS01000015">
    <property type="protein sequence ID" value="TQV82873.1"/>
    <property type="molecule type" value="Genomic_DNA"/>
</dbReference>
<keyword evidence="5" id="KW-0190">Covalent protein-DNA linkage</keyword>
<comment type="similarity">
    <text evidence="1 8">Belongs to the SOS response-associated peptidase family.</text>
</comment>
<evidence type="ECO:0000256" key="7">
    <source>
        <dbReference type="ARBA" id="ARBA00023239"/>
    </source>
</evidence>
<evidence type="ECO:0000256" key="3">
    <source>
        <dbReference type="ARBA" id="ARBA00022763"/>
    </source>
</evidence>
<dbReference type="GO" id="GO:0016829">
    <property type="term" value="F:lyase activity"/>
    <property type="evidence" value="ECO:0007669"/>
    <property type="project" value="UniProtKB-KW"/>
</dbReference>